<comment type="similarity">
    <text evidence="4">Belongs to the PEP-utilizing enzyme family.</text>
</comment>
<evidence type="ECO:0000256" key="7">
    <source>
        <dbReference type="ARBA" id="ARBA00022679"/>
    </source>
</evidence>
<keyword evidence="9" id="KW-0547">Nucleotide-binding</keyword>
<protein>
    <recommendedName>
        <fullName evidence="6">Phosphoenolpyruvate synthase</fullName>
        <ecNumber evidence="5">2.7.9.2</ecNumber>
    </recommendedName>
    <alternativeName>
        <fullName evidence="13">Pyruvate, water dikinase</fullName>
    </alternativeName>
</protein>
<dbReference type="PANTHER" id="PTHR43030:SF1">
    <property type="entry name" value="PHOSPHOENOLPYRUVATE SYNTHASE"/>
    <property type="match status" value="1"/>
</dbReference>
<dbReference type="AlphaFoldDB" id="A0A2G6K9W0"/>
<dbReference type="GO" id="GO:0046872">
    <property type="term" value="F:metal ion binding"/>
    <property type="evidence" value="ECO:0007669"/>
    <property type="project" value="UniProtKB-KW"/>
</dbReference>
<comment type="catalytic activity">
    <reaction evidence="14">
        <text>pyruvate + ATP + H2O = phosphoenolpyruvate + AMP + phosphate + 2 H(+)</text>
        <dbReference type="Rhea" id="RHEA:11364"/>
        <dbReference type="ChEBI" id="CHEBI:15361"/>
        <dbReference type="ChEBI" id="CHEBI:15377"/>
        <dbReference type="ChEBI" id="CHEBI:15378"/>
        <dbReference type="ChEBI" id="CHEBI:30616"/>
        <dbReference type="ChEBI" id="CHEBI:43474"/>
        <dbReference type="ChEBI" id="CHEBI:58702"/>
        <dbReference type="ChEBI" id="CHEBI:456215"/>
        <dbReference type="EC" id="2.7.9.2"/>
    </reaction>
</comment>
<evidence type="ECO:0000313" key="17">
    <source>
        <dbReference type="Proteomes" id="UP000230821"/>
    </source>
</evidence>
<keyword evidence="8" id="KW-0479">Metal-binding</keyword>
<dbReference type="Gene3D" id="3.30.1490.20">
    <property type="entry name" value="ATP-grasp fold, A domain"/>
    <property type="match status" value="1"/>
</dbReference>
<comment type="pathway">
    <text evidence="3">Carbohydrate biosynthesis; gluconeogenesis.</text>
</comment>
<comment type="cofactor">
    <cofactor evidence="1">
        <name>Mg(2+)</name>
        <dbReference type="ChEBI" id="CHEBI:18420"/>
    </cofactor>
</comment>
<evidence type="ECO:0000256" key="5">
    <source>
        <dbReference type="ARBA" id="ARBA00011996"/>
    </source>
</evidence>
<evidence type="ECO:0000256" key="3">
    <source>
        <dbReference type="ARBA" id="ARBA00004742"/>
    </source>
</evidence>
<name>A0A2G6K9W0_9BACT</name>
<dbReference type="EC" id="2.7.9.2" evidence="5"/>
<evidence type="ECO:0000256" key="13">
    <source>
        <dbReference type="ARBA" id="ARBA00033470"/>
    </source>
</evidence>
<evidence type="ECO:0000256" key="4">
    <source>
        <dbReference type="ARBA" id="ARBA00007837"/>
    </source>
</evidence>
<evidence type="ECO:0000313" key="16">
    <source>
        <dbReference type="EMBL" id="PIE32454.1"/>
    </source>
</evidence>
<dbReference type="Pfam" id="PF01326">
    <property type="entry name" value="PPDK_N"/>
    <property type="match status" value="1"/>
</dbReference>
<evidence type="ECO:0000256" key="11">
    <source>
        <dbReference type="ARBA" id="ARBA00022840"/>
    </source>
</evidence>
<dbReference type="PANTHER" id="PTHR43030">
    <property type="entry name" value="PHOSPHOENOLPYRUVATE SYNTHASE"/>
    <property type="match status" value="1"/>
</dbReference>
<gene>
    <name evidence="16" type="ORF">CSA56_15275</name>
</gene>
<keyword evidence="12" id="KW-0460">Magnesium</keyword>
<evidence type="ECO:0000256" key="8">
    <source>
        <dbReference type="ARBA" id="ARBA00022723"/>
    </source>
</evidence>
<comment type="caution">
    <text evidence="16">The sequence shown here is derived from an EMBL/GenBank/DDBJ whole genome shotgun (WGS) entry which is preliminary data.</text>
</comment>
<keyword evidence="7" id="KW-0808">Transferase</keyword>
<dbReference type="InterPro" id="IPR006319">
    <property type="entry name" value="PEP_synth"/>
</dbReference>
<organism evidence="16 17">
    <name type="scientific">candidate division KSB3 bacterium</name>
    <dbReference type="NCBI Taxonomy" id="2044937"/>
    <lineage>
        <taxon>Bacteria</taxon>
        <taxon>candidate division KSB3</taxon>
    </lineage>
</organism>
<evidence type="ECO:0000256" key="10">
    <source>
        <dbReference type="ARBA" id="ARBA00022777"/>
    </source>
</evidence>
<proteinExistence type="inferred from homology"/>
<sequence length="882" mass="101285">MSEKKAVLSSGIPPLDDILRGIWAGDNVVFQVDELEVFLPFAHQYCRYANEAGKTLIYFRYAKHPPLLPEGVEAHCYHLHPQEGFEQFISQVIETIDKYGKGAYYLFDCLSGLAVDWYTDLMLANFFHLSCPYLYSYDTVTFFVLLRDSHRQYPINAIHKTAQVILDVFRRHEHVYIHPIKVFERYSPTMYMLHSCEPDVFRPVTKSTILSEILSQTTQPSIDFDNEHKDTWTTAFLQAQRLIHALPANPDLAVQVETLKRLLIKMIITRDDHLMELCEKYFDLPELVTIGKRMIGTGLIGGKSVGMLLARNIIKKGNHVFEQRLEPHDSFFIGSDVFYSYLVHNNCWWERHHLKNSEHFFEDAHKIESKLRHGTFPEDVTRQFQELLSYFGQSPLIVRSSSLLEDNYGNSFSGKYESVFCVNQGNPDERLANFLDAVQTIYASTMSQDALAYRQHRGLLNQDEQMALLVQRVSGEFYQQLYFPHIGGVGYSFNPFVWNPKIDPAQGMLRLVFGLGTRAVDRHDDDYTCVVAMNEPLLRPEGSSDAVRKYSQKIVNVLDLEQNDHVSYTFEHVVNAAKTVPLDFFASRDFEMESRAREFGVKNVFSYVLNFEQLLTKTSFVHDMKEIFTLLSQAYEHPVDIEFTVNFLNDTDYRIHLLQCRPFQFTGKLQHLRLPDNIHQENILFRTSGPIIGQSTAEHIDRIIYVTPFQYGNMPVTQRYDVARLIGKLVNLDGAEQRKTMLIGPGRWGTKMPELGIPVTFSEIQMASVLCEIAQMHEGLTPDLSLGTHFFNDIVEMDVVYMGISPTKAGSVFNEAFLKQQPNKLSQLLPDHSSYVGVIHVIDTDDMQGDTEILLYADTLEQYGVVFVSHDDSARNAYSEQG</sequence>
<evidence type="ECO:0000256" key="1">
    <source>
        <dbReference type="ARBA" id="ARBA00001946"/>
    </source>
</evidence>
<reference evidence="16 17" key="1">
    <citation type="submission" date="2017-10" db="EMBL/GenBank/DDBJ databases">
        <title>Novel microbial diversity and functional potential in the marine mammal oral microbiome.</title>
        <authorList>
            <person name="Dudek N.K."/>
            <person name="Sun C.L."/>
            <person name="Burstein D."/>
            <person name="Kantor R.S."/>
            <person name="Aliaga Goltsman D.S."/>
            <person name="Bik E.M."/>
            <person name="Thomas B.C."/>
            <person name="Banfield J.F."/>
            <person name="Relman D.A."/>
        </authorList>
    </citation>
    <scope>NUCLEOTIDE SEQUENCE [LARGE SCALE GENOMIC DNA]</scope>
    <source>
        <strain evidence="16">DOLJORAL78_47_16</strain>
    </source>
</reference>
<dbReference type="InterPro" id="IPR013815">
    <property type="entry name" value="ATP_grasp_subdomain_1"/>
</dbReference>
<dbReference type="GO" id="GO:0005524">
    <property type="term" value="F:ATP binding"/>
    <property type="evidence" value="ECO:0007669"/>
    <property type="project" value="UniProtKB-KW"/>
</dbReference>
<feature type="domain" description="Pyruvate phosphate dikinase AMP/ATP-binding" evidence="15">
    <location>
        <begin position="299"/>
        <end position="677"/>
    </location>
</feature>
<comment type="function">
    <text evidence="2">Catalyzes the phosphorylation of pyruvate to phosphoenolpyruvate.</text>
</comment>
<keyword evidence="10 16" id="KW-0418">Kinase</keyword>
<evidence type="ECO:0000256" key="14">
    <source>
        <dbReference type="ARBA" id="ARBA00047700"/>
    </source>
</evidence>
<keyword evidence="16" id="KW-0670">Pyruvate</keyword>
<dbReference type="InterPro" id="IPR002192">
    <property type="entry name" value="PPDK_AMP/ATP-bd"/>
</dbReference>
<keyword evidence="11" id="KW-0067">ATP-binding</keyword>
<evidence type="ECO:0000256" key="6">
    <source>
        <dbReference type="ARBA" id="ARBA00021623"/>
    </source>
</evidence>
<dbReference type="SUPFAM" id="SSF56059">
    <property type="entry name" value="Glutathione synthetase ATP-binding domain-like"/>
    <property type="match status" value="1"/>
</dbReference>
<evidence type="ECO:0000256" key="9">
    <source>
        <dbReference type="ARBA" id="ARBA00022741"/>
    </source>
</evidence>
<dbReference type="Proteomes" id="UP000230821">
    <property type="component" value="Unassembled WGS sequence"/>
</dbReference>
<dbReference type="EMBL" id="PDSK01000113">
    <property type="protein sequence ID" value="PIE32454.1"/>
    <property type="molecule type" value="Genomic_DNA"/>
</dbReference>
<dbReference type="GO" id="GO:0008986">
    <property type="term" value="F:pyruvate, water dikinase activity"/>
    <property type="evidence" value="ECO:0007669"/>
    <property type="project" value="UniProtKB-EC"/>
</dbReference>
<evidence type="ECO:0000256" key="2">
    <source>
        <dbReference type="ARBA" id="ARBA00002988"/>
    </source>
</evidence>
<evidence type="ECO:0000256" key="12">
    <source>
        <dbReference type="ARBA" id="ARBA00022842"/>
    </source>
</evidence>
<accession>A0A2G6K9W0</accession>
<evidence type="ECO:0000259" key="15">
    <source>
        <dbReference type="Pfam" id="PF01326"/>
    </source>
</evidence>